<feature type="transmembrane region" description="Helical" evidence="10">
    <location>
        <begin position="46"/>
        <end position="64"/>
    </location>
</feature>
<name>A0A7W7CEU4_9PSEU</name>
<dbReference type="InterPro" id="IPR036890">
    <property type="entry name" value="HATPase_C_sf"/>
</dbReference>
<dbReference type="InterPro" id="IPR011712">
    <property type="entry name" value="Sig_transdc_His_kin_sub3_dim/P"/>
</dbReference>
<comment type="caution">
    <text evidence="12">The sequence shown here is derived from an EMBL/GenBank/DDBJ whole genome shotgun (WGS) entry which is preliminary data.</text>
</comment>
<dbReference type="GO" id="GO:0046983">
    <property type="term" value="F:protein dimerization activity"/>
    <property type="evidence" value="ECO:0007669"/>
    <property type="project" value="InterPro"/>
</dbReference>
<keyword evidence="10" id="KW-0812">Transmembrane</keyword>
<dbReference type="PANTHER" id="PTHR24421">
    <property type="entry name" value="NITRATE/NITRITE SENSOR PROTEIN NARX-RELATED"/>
    <property type="match status" value="1"/>
</dbReference>
<dbReference type="GO" id="GO:0016020">
    <property type="term" value="C:membrane"/>
    <property type="evidence" value="ECO:0007669"/>
    <property type="project" value="InterPro"/>
</dbReference>
<keyword evidence="5" id="KW-0547">Nucleotide-binding</keyword>
<feature type="domain" description="Histidine kinase/HSP90-like ATPase" evidence="11">
    <location>
        <begin position="293"/>
        <end position="385"/>
    </location>
</feature>
<dbReference type="RefSeq" id="WP_185005413.1">
    <property type="nucleotide sequence ID" value="NZ_BAAAUI010000001.1"/>
</dbReference>
<feature type="transmembrane region" description="Helical" evidence="10">
    <location>
        <begin position="131"/>
        <end position="150"/>
    </location>
</feature>
<protein>
    <recommendedName>
        <fullName evidence="2">histidine kinase</fullName>
        <ecNumber evidence="2">2.7.13.3</ecNumber>
    </recommendedName>
</protein>
<feature type="transmembrane region" description="Helical" evidence="10">
    <location>
        <begin position="71"/>
        <end position="96"/>
    </location>
</feature>
<dbReference type="SMART" id="SM00387">
    <property type="entry name" value="HATPase_c"/>
    <property type="match status" value="1"/>
</dbReference>
<evidence type="ECO:0000259" key="11">
    <source>
        <dbReference type="SMART" id="SM00387"/>
    </source>
</evidence>
<keyword evidence="6 12" id="KW-0418">Kinase</keyword>
<evidence type="ECO:0000256" key="1">
    <source>
        <dbReference type="ARBA" id="ARBA00000085"/>
    </source>
</evidence>
<evidence type="ECO:0000256" key="2">
    <source>
        <dbReference type="ARBA" id="ARBA00012438"/>
    </source>
</evidence>
<feature type="transmembrane region" description="Helical" evidence="10">
    <location>
        <begin position="102"/>
        <end position="119"/>
    </location>
</feature>
<proteinExistence type="predicted"/>
<keyword evidence="9" id="KW-0175">Coiled coil</keyword>
<dbReference type="Gene3D" id="3.30.565.10">
    <property type="entry name" value="Histidine kinase-like ATPase, C-terminal domain"/>
    <property type="match status" value="1"/>
</dbReference>
<dbReference type="GO" id="GO:0000155">
    <property type="term" value="F:phosphorelay sensor kinase activity"/>
    <property type="evidence" value="ECO:0007669"/>
    <property type="project" value="InterPro"/>
</dbReference>
<evidence type="ECO:0000256" key="10">
    <source>
        <dbReference type="SAM" id="Phobius"/>
    </source>
</evidence>
<accession>A0A7W7CEU4</accession>
<evidence type="ECO:0000256" key="6">
    <source>
        <dbReference type="ARBA" id="ARBA00022777"/>
    </source>
</evidence>
<evidence type="ECO:0000256" key="8">
    <source>
        <dbReference type="ARBA" id="ARBA00023012"/>
    </source>
</evidence>
<keyword evidence="8" id="KW-0902">Two-component regulatory system</keyword>
<gene>
    <name evidence="12" type="ORF">HNR67_005815</name>
</gene>
<evidence type="ECO:0000256" key="3">
    <source>
        <dbReference type="ARBA" id="ARBA00022553"/>
    </source>
</evidence>
<dbReference type="EMBL" id="JACHMH010000001">
    <property type="protein sequence ID" value="MBB4679697.1"/>
    <property type="molecule type" value="Genomic_DNA"/>
</dbReference>
<evidence type="ECO:0000256" key="4">
    <source>
        <dbReference type="ARBA" id="ARBA00022679"/>
    </source>
</evidence>
<keyword evidence="4" id="KW-0808">Transferase</keyword>
<dbReference type="Gene3D" id="1.20.5.1930">
    <property type="match status" value="1"/>
</dbReference>
<comment type="catalytic activity">
    <reaction evidence="1">
        <text>ATP + protein L-histidine = ADP + protein N-phospho-L-histidine.</text>
        <dbReference type="EC" id="2.7.13.3"/>
    </reaction>
</comment>
<dbReference type="EC" id="2.7.13.3" evidence="2"/>
<feature type="transmembrane region" description="Helical" evidence="10">
    <location>
        <begin position="12"/>
        <end position="34"/>
    </location>
</feature>
<dbReference type="SUPFAM" id="SSF55874">
    <property type="entry name" value="ATPase domain of HSP90 chaperone/DNA topoisomerase II/histidine kinase"/>
    <property type="match status" value="1"/>
</dbReference>
<evidence type="ECO:0000256" key="7">
    <source>
        <dbReference type="ARBA" id="ARBA00022840"/>
    </source>
</evidence>
<feature type="coiled-coil region" evidence="9">
    <location>
        <begin position="157"/>
        <end position="184"/>
    </location>
</feature>
<dbReference type="Pfam" id="PF02518">
    <property type="entry name" value="HATPase_c"/>
    <property type="match status" value="1"/>
</dbReference>
<dbReference type="CDD" id="cd16917">
    <property type="entry name" value="HATPase_UhpB-NarQ-NarX-like"/>
    <property type="match status" value="1"/>
</dbReference>
<dbReference type="InterPro" id="IPR003594">
    <property type="entry name" value="HATPase_dom"/>
</dbReference>
<dbReference type="GO" id="GO:0005524">
    <property type="term" value="F:ATP binding"/>
    <property type="evidence" value="ECO:0007669"/>
    <property type="project" value="UniProtKB-KW"/>
</dbReference>
<dbReference type="PANTHER" id="PTHR24421:SF10">
    <property type="entry name" value="NITRATE_NITRITE SENSOR PROTEIN NARQ"/>
    <property type="match status" value="1"/>
</dbReference>
<evidence type="ECO:0000313" key="13">
    <source>
        <dbReference type="Proteomes" id="UP000533598"/>
    </source>
</evidence>
<dbReference type="Proteomes" id="UP000533598">
    <property type="component" value="Unassembled WGS sequence"/>
</dbReference>
<keyword evidence="10" id="KW-1133">Transmembrane helix</keyword>
<dbReference type="Pfam" id="PF07730">
    <property type="entry name" value="HisKA_3"/>
    <property type="match status" value="1"/>
</dbReference>
<dbReference type="AlphaFoldDB" id="A0A7W7CEU4"/>
<keyword evidence="3" id="KW-0597">Phosphoprotein</keyword>
<evidence type="ECO:0000313" key="12">
    <source>
        <dbReference type="EMBL" id="MBB4679697.1"/>
    </source>
</evidence>
<sequence length="388" mass="41846">MGSEKRVQGRWALWDGRLSLLALDLLVFAAVFAFELVSAQNQDKLASPYYQVAMVTLICTFAQLRRRFPMVVLVVALAGIPAGLTLVPATVAVYSVAARHGLGWSTGVAVLLTTAVEFIQRRPFRVEDLAPMAFAFAMMVAAPVLAGLWMHQRAMLLVVLRDRAEEAERTRTLLAEQAVSAERRRIAREMHDVVAHRVTAIALQAGALSVNAPDGRTERAAETIRTVSVTALDELRGILRVLRDEADEGEPPPTRATGAGLFGSIEHLVEEVLATGGRIELELPDPAPEVPEVVERAVYRVVQEALTNAGKHAPHADVRVRVGATADLLVVEVSNPLAPRPADVPGSGYGLLGMRERVELAGGQLSAGRVEGGAFRVTARFPLEETTT</sequence>
<keyword evidence="13" id="KW-1185">Reference proteome</keyword>
<keyword evidence="10" id="KW-0472">Membrane</keyword>
<evidence type="ECO:0000256" key="9">
    <source>
        <dbReference type="SAM" id="Coils"/>
    </source>
</evidence>
<keyword evidence="7" id="KW-0067">ATP-binding</keyword>
<evidence type="ECO:0000256" key="5">
    <source>
        <dbReference type="ARBA" id="ARBA00022741"/>
    </source>
</evidence>
<dbReference type="InterPro" id="IPR050482">
    <property type="entry name" value="Sensor_HK_TwoCompSys"/>
</dbReference>
<organism evidence="12 13">
    <name type="scientific">Crossiella cryophila</name>
    <dbReference type="NCBI Taxonomy" id="43355"/>
    <lineage>
        <taxon>Bacteria</taxon>
        <taxon>Bacillati</taxon>
        <taxon>Actinomycetota</taxon>
        <taxon>Actinomycetes</taxon>
        <taxon>Pseudonocardiales</taxon>
        <taxon>Pseudonocardiaceae</taxon>
        <taxon>Crossiella</taxon>
    </lineage>
</organism>
<reference evidence="12 13" key="1">
    <citation type="submission" date="2020-08" db="EMBL/GenBank/DDBJ databases">
        <title>Sequencing the genomes of 1000 actinobacteria strains.</title>
        <authorList>
            <person name="Klenk H.-P."/>
        </authorList>
    </citation>
    <scope>NUCLEOTIDE SEQUENCE [LARGE SCALE GENOMIC DNA]</scope>
    <source>
        <strain evidence="12 13">DSM 44230</strain>
    </source>
</reference>